<dbReference type="GO" id="GO:0007059">
    <property type="term" value="P:chromosome segregation"/>
    <property type="evidence" value="ECO:0007669"/>
    <property type="project" value="UniProtKB-KW"/>
</dbReference>
<evidence type="ECO:0000256" key="5">
    <source>
        <dbReference type="SAM" id="Coils"/>
    </source>
</evidence>
<comment type="similarity">
    <text evidence="2">Belongs to the ParB family.</text>
</comment>
<dbReference type="NCBIfam" id="TIGR00180">
    <property type="entry name" value="parB_part"/>
    <property type="match status" value="1"/>
</dbReference>
<evidence type="ECO:0000256" key="2">
    <source>
        <dbReference type="ARBA" id="ARBA00006295"/>
    </source>
</evidence>
<dbReference type="InterPro" id="IPR041468">
    <property type="entry name" value="HTH_ParB/Spo0J"/>
</dbReference>
<dbReference type="InterPro" id="IPR050336">
    <property type="entry name" value="Chromosome_partition/occlusion"/>
</dbReference>
<evidence type="ECO:0000259" key="6">
    <source>
        <dbReference type="SMART" id="SM00470"/>
    </source>
</evidence>
<dbReference type="GO" id="GO:0003677">
    <property type="term" value="F:DNA binding"/>
    <property type="evidence" value="ECO:0007669"/>
    <property type="project" value="UniProtKB-KW"/>
</dbReference>
<keyword evidence="5" id="KW-0175">Coiled coil</keyword>
<accession>A0A6I6DIZ1</accession>
<dbReference type="AlphaFoldDB" id="A0A6I6DIZ1"/>
<dbReference type="Pfam" id="PF02195">
    <property type="entry name" value="ParB_N"/>
    <property type="match status" value="1"/>
</dbReference>
<gene>
    <name evidence="7" type="ORF">SYNTR_2025</name>
</gene>
<dbReference type="KEGG" id="salq:SYNTR_2025"/>
<keyword evidence="3" id="KW-0159">Chromosome partition</keyword>
<dbReference type="Pfam" id="PF17762">
    <property type="entry name" value="HTH_ParB"/>
    <property type="match status" value="1"/>
</dbReference>
<dbReference type="PANTHER" id="PTHR33375">
    <property type="entry name" value="CHROMOSOME-PARTITIONING PROTEIN PARB-RELATED"/>
    <property type="match status" value="1"/>
</dbReference>
<evidence type="ECO:0000256" key="3">
    <source>
        <dbReference type="ARBA" id="ARBA00022829"/>
    </source>
</evidence>
<evidence type="ECO:0000313" key="8">
    <source>
        <dbReference type="Proteomes" id="UP000426444"/>
    </source>
</evidence>
<dbReference type="GO" id="GO:0005694">
    <property type="term" value="C:chromosome"/>
    <property type="evidence" value="ECO:0007669"/>
    <property type="project" value="TreeGrafter"/>
</dbReference>
<keyword evidence="8" id="KW-1185">Reference proteome</keyword>
<dbReference type="InterPro" id="IPR004437">
    <property type="entry name" value="ParB/RepB/Spo0J"/>
</dbReference>
<dbReference type="Gene3D" id="3.90.1530.30">
    <property type="match status" value="1"/>
</dbReference>
<evidence type="ECO:0000313" key="7">
    <source>
        <dbReference type="EMBL" id="QGU00619.1"/>
    </source>
</evidence>
<feature type="coiled-coil region" evidence="5">
    <location>
        <begin position="223"/>
        <end position="250"/>
    </location>
</feature>
<dbReference type="Pfam" id="PF23552">
    <property type="entry name" value="ParB_C"/>
    <property type="match status" value="1"/>
</dbReference>
<evidence type="ECO:0000256" key="4">
    <source>
        <dbReference type="ARBA" id="ARBA00023125"/>
    </source>
</evidence>
<name>A0A6I6DIZ1_9FIRM</name>
<dbReference type="EMBL" id="CP046457">
    <property type="protein sequence ID" value="QGU00619.1"/>
    <property type="molecule type" value="Genomic_DNA"/>
</dbReference>
<dbReference type="SUPFAM" id="SSF110849">
    <property type="entry name" value="ParB/Sulfiredoxin"/>
    <property type="match status" value="1"/>
</dbReference>
<evidence type="ECO:0000256" key="1">
    <source>
        <dbReference type="ARBA" id="ARBA00004453"/>
    </source>
</evidence>
<sequence>MKNDRGLGRGLEALFSNDGEVDNSQIIELDIREIIPKLDQPRKNFDDDSLFELANSIREHGLLQPVLVRPKGTQYEIIAGERRWRAAEIAELNYIPVLIREIDDIEAAEISLIENIQREDLSAVEEALAYKNMIDKYNFKQDELAERVGKSRAHIANTLRILSLPSQILDMLENRKLSSGHARALLSLESDEEKLNAANDIVSLKLSVRETESAVKSNKRNSKTEKDTELVELQEKLQELLGTKVEMKKKKNGGKIEISFYGDEDLERLLDYFGIEE</sequence>
<reference evidence="8" key="1">
    <citation type="journal article" date="2019" name="Microbiology">
        <title>Complete Genome Sequence of an Uncultured Bacterium of the Candidate Phylum Bipolaricaulota.</title>
        <authorList>
            <person name="Kadnikov V.V."/>
            <person name="Mardanov A.V."/>
            <person name="Beletsky A.V."/>
            <person name="Frank Y.A."/>
            <person name="Karnachuk O.V."/>
            <person name="Ravin N.V."/>
        </authorList>
    </citation>
    <scope>NUCLEOTIDE SEQUENCE [LARGE SCALE GENOMIC DNA]</scope>
</reference>
<dbReference type="Gene3D" id="1.10.10.2830">
    <property type="match status" value="1"/>
</dbReference>
<dbReference type="FunFam" id="1.10.10.2830:FF:000001">
    <property type="entry name" value="Chromosome partitioning protein ParB"/>
    <property type="match status" value="1"/>
</dbReference>
<comment type="subcellular location">
    <subcellularLocation>
        <location evidence="1">Cytoplasm</location>
        <location evidence="1">Nucleoid</location>
    </subcellularLocation>
</comment>
<dbReference type="CDD" id="cd16393">
    <property type="entry name" value="SPO0J_N"/>
    <property type="match status" value="1"/>
</dbReference>
<dbReference type="InterPro" id="IPR057240">
    <property type="entry name" value="ParB_dimer_C"/>
</dbReference>
<dbReference type="PANTHER" id="PTHR33375:SF1">
    <property type="entry name" value="CHROMOSOME-PARTITIONING PROTEIN PARB-RELATED"/>
    <property type="match status" value="1"/>
</dbReference>
<dbReference type="InterPro" id="IPR003115">
    <property type="entry name" value="ParB_N"/>
</dbReference>
<dbReference type="SUPFAM" id="SSF109709">
    <property type="entry name" value="KorB DNA-binding domain-like"/>
    <property type="match status" value="1"/>
</dbReference>
<organism evidence="7 8">
    <name type="scientific">Candidatus Syntrophocurvum alkaliphilum</name>
    <dbReference type="NCBI Taxonomy" id="2293317"/>
    <lineage>
        <taxon>Bacteria</taxon>
        <taxon>Bacillati</taxon>
        <taxon>Bacillota</taxon>
        <taxon>Clostridia</taxon>
        <taxon>Eubacteriales</taxon>
        <taxon>Syntrophomonadaceae</taxon>
        <taxon>Candidatus Syntrophocurvum</taxon>
    </lineage>
</organism>
<dbReference type="RefSeq" id="WP_243140187.1">
    <property type="nucleotide sequence ID" value="NZ_CP046457.1"/>
</dbReference>
<protein>
    <submittedName>
        <fullName evidence="7">Chromosome (Plasmid) partitioning protein ParB</fullName>
    </submittedName>
</protein>
<proteinExistence type="inferred from homology"/>
<dbReference type="FunFam" id="3.90.1530.30:FF:000001">
    <property type="entry name" value="Chromosome partitioning protein ParB"/>
    <property type="match status" value="1"/>
</dbReference>
<dbReference type="InterPro" id="IPR036086">
    <property type="entry name" value="ParB/Sulfiredoxin_sf"/>
</dbReference>
<dbReference type="Proteomes" id="UP000426444">
    <property type="component" value="Chromosome"/>
</dbReference>
<keyword evidence="4" id="KW-0238">DNA-binding</keyword>
<dbReference type="GO" id="GO:0009295">
    <property type="term" value="C:nucleoid"/>
    <property type="evidence" value="ECO:0007669"/>
    <property type="project" value="UniProtKB-SubCell"/>
</dbReference>
<feature type="domain" description="ParB-like N-terminal" evidence="6">
    <location>
        <begin position="27"/>
        <end position="116"/>
    </location>
</feature>
<dbReference type="SMART" id="SM00470">
    <property type="entry name" value="ParB"/>
    <property type="match status" value="1"/>
</dbReference>